<evidence type="ECO:0000313" key="3">
    <source>
        <dbReference type="Proteomes" id="UP001597101"/>
    </source>
</evidence>
<protein>
    <recommendedName>
        <fullName evidence="4">DUF945 domain-containing protein</fullName>
    </recommendedName>
</protein>
<evidence type="ECO:0008006" key="4">
    <source>
        <dbReference type="Google" id="ProtNLM"/>
    </source>
</evidence>
<feature type="chain" id="PRO_5047541062" description="DUF945 domain-containing protein" evidence="1">
    <location>
        <begin position="29"/>
        <end position="386"/>
    </location>
</feature>
<proteinExistence type="predicted"/>
<accession>A0ABW3FAY8</accession>
<dbReference type="Proteomes" id="UP001597101">
    <property type="component" value="Unassembled WGS sequence"/>
</dbReference>
<keyword evidence="3" id="KW-1185">Reference proteome</keyword>
<comment type="caution">
    <text evidence="2">The sequence shown here is derived from an EMBL/GenBank/DDBJ whole genome shotgun (WGS) entry which is preliminary data.</text>
</comment>
<gene>
    <name evidence="2" type="ORF">ACFQ14_04330</name>
</gene>
<evidence type="ECO:0000256" key="1">
    <source>
        <dbReference type="SAM" id="SignalP"/>
    </source>
</evidence>
<keyword evidence="1" id="KW-0732">Signal</keyword>
<feature type="signal peptide" evidence="1">
    <location>
        <begin position="1"/>
        <end position="28"/>
    </location>
</feature>
<sequence>MTMPRFSTKALALSLALSVSGLSSQAFAFDATNLLERYTALAETQGQKFAYESVDASSDGFTVKGATWTFEGMAPIKSETLTFDGVSEASDGSVKIDTITVDSIVSGENEVVVTFDKAVMEGLRIPKEGETRSLEQMAFYNSFLATGGQVTNQGNVVAKLGDMSITLSDFSPTAPLTFAMTLADSMIDVSMAPDPQFKQTLEALGYGTNFTVSTNMQGVWNTETGIIDVSKHDYSIADVGTISMPMKIGGYSSENVLAMQKSVGAGGSDEAAMQQLSNVTIHNLAISFKDDSVTKRALEMASKQMQQPPEQLAAGAPLMIGMGMAQLQMPEFTQMVQAAVGKFLQNPGTLSVTAAPEKPTPVMELVGGAANPKGLVDMLNVKVTAE</sequence>
<dbReference type="RefSeq" id="WP_377211475.1">
    <property type="nucleotide sequence ID" value="NZ_JBHTJV010000003.1"/>
</dbReference>
<reference evidence="3" key="1">
    <citation type="journal article" date="2019" name="Int. J. Syst. Evol. Microbiol.">
        <title>The Global Catalogue of Microorganisms (GCM) 10K type strain sequencing project: providing services to taxonomists for standard genome sequencing and annotation.</title>
        <authorList>
            <consortium name="The Broad Institute Genomics Platform"/>
            <consortium name="The Broad Institute Genome Sequencing Center for Infectious Disease"/>
            <person name="Wu L."/>
            <person name="Ma J."/>
        </authorList>
    </citation>
    <scope>NUCLEOTIDE SEQUENCE [LARGE SCALE GENOMIC DNA]</scope>
    <source>
        <strain evidence="3">CCUG 60023</strain>
    </source>
</reference>
<evidence type="ECO:0000313" key="2">
    <source>
        <dbReference type="EMBL" id="MFD0915624.1"/>
    </source>
</evidence>
<name>A0ABW3FAY8_9HYPH</name>
<dbReference type="EMBL" id="JBHTJV010000003">
    <property type="protein sequence ID" value="MFD0915624.1"/>
    <property type="molecule type" value="Genomic_DNA"/>
</dbReference>
<organism evidence="2 3">
    <name type="scientific">Pseudahrensia aquimaris</name>
    <dbReference type="NCBI Taxonomy" id="744461"/>
    <lineage>
        <taxon>Bacteria</taxon>
        <taxon>Pseudomonadati</taxon>
        <taxon>Pseudomonadota</taxon>
        <taxon>Alphaproteobacteria</taxon>
        <taxon>Hyphomicrobiales</taxon>
        <taxon>Ahrensiaceae</taxon>
        <taxon>Pseudahrensia</taxon>
    </lineage>
</organism>